<organism evidence="1">
    <name type="scientific">Klebsiella pneumoniae</name>
    <dbReference type="NCBI Taxonomy" id="573"/>
    <lineage>
        <taxon>Bacteria</taxon>
        <taxon>Pseudomonadati</taxon>
        <taxon>Pseudomonadota</taxon>
        <taxon>Gammaproteobacteria</taxon>
        <taxon>Enterobacterales</taxon>
        <taxon>Enterobacteriaceae</taxon>
        <taxon>Klebsiella/Raoultella group</taxon>
        <taxon>Klebsiella</taxon>
        <taxon>Klebsiella pneumoniae complex</taxon>
    </lineage>
</organism>
<proteinExistence type="predicted"/>
<name>A0A8B0STE2_KLEPN</name>
<evidence type="ECO:0000313" key="1">
    <source>
        <dbReference type="EMBL" id="QTX14134.1"/>
    </source>
</evidence>
<geneLocation type="plasmid" evidence="1">
    <name>p17-15-vir-like</name>
</geneLocation>
<dbReference type="AlphaFoldDB" id="A0A8B0STE2"/>
<sequence>MNYLTIFLSHWIRPLKRTVAADFTQRCSECDDKKSVRATG</sequence>
<protein>
    <submittedName>
        <fullName evidence="1">Uncharacterized protein</fullName>
    </submittedName>
</protein>
<keyword evidence="1" id="KW-0614">Plasmid</keyword>
<dbReference type="EMBL" id="MN956836">
    <property type="protein sequence ID" value="QTX14134.1"/>
    <property type="molecule type" value="Genomic_DNA"/>
</dbReference>
<accession>A0A8B0STE2</accession>
<reference evidence="1" key="1">
    <citation type="submission" date="2020-01" db="EMBL/GenBank/DDBJ databases">
        <authorList>
            <person name="Qin S."/>
        </authorList>
    </citation>
    <scope>NUCLEOTIDE SEQUENCE</scope>
    <source>
        <strain evidence="1">CVir17-16-YZ6g</strain>
        <plasmid evidence="1">p17-15-vir-like</plasmid>
    </source>
</reference>